<feature type="compositionally biased region" description="Basic and acidic residues" evidence="8">
    <location>
        <begin position="130"/>
        <end position="141"/>
    </location>
</feature>
<dbReference type="Gene3D" id="3.30.465.10">
    <property type="match status" value="1"/>
</dbReference>
<feature type="domain" description="FAD-binding PCMH-type" evidence="9">
    <location>
        <begin position="18"/>
        <end position="246"/>
    </location>
</feature>
<dbReference type="GO" id="GO:0016020">
    <property type="term" value="C:membrane"/>
    <property type="evidence" value="ECO:0007669"/>
    <property type="project" value="UniProtKB-SubCell"/>
</dbReference>
<evidence type="ECO:0000256" key="1">
    <source>
        <dbReference type="ARBA" id="ARBA00004141"/>
    </source>
</evidence>
<feature type="region of interest" description="Disordered" evidence="8">
    <location>
        <begin position="124"/>
        <end position="143"/>
    </location>
</feature>
<evidence type="ECO:0000313" key="12">
    <source>
        <dbReference type="Proteomes" id="UP000001351"/>
    </source>
</evidence>
<dbReference type="Pfam" id="PF05128">
    <property type="entry name" value="DUF697"/>
    <property type="match status" value="1"/>
</dbReference>
<dbReference type="InterPro" id="IPR007173">
    <property type="entry name" value="ALO_C"/>
</dbReference>
<dbReference type="InterPro" id="IPR016167">
    <property type="entry name" value="FAD-bd_PCMH_sub1"/>
</dbReference>
<keyword evidence="3" id="KW-0812">Transmembrane</keyword>
<keyword evidence="4" id="KW-0274">FAD</keyword>
<dbReference type="InterPro" id="IPR016169">
    <property type="entry name" value="FAD-bd_PCMH_sub2"/>
</dbReference>
<dbReference type="SUPFAM" id="SSF56176">
    <property type="entry name" value="FAD-binding/transporter-associated domain-like"/>
    <property type="match status" value="1"/>
</dbReference>
<evidence type="ECO:0000313" key="13">
    <source>
        <dbReference type="Proteomes" id="UP000032702"/>
    </source>
</evidence>
<evidence type="ECO:0000256" key="7">
    <source>
        <dbReference type="ARBA" id="ARBA00023136"/>
    </source>
</evidence>
<dbReference type="GO" id="GO:0071949">
    <property type="term" value="F:FAD binding"/>
    <property type="evidence" value="ECO:0007669"/>
    <property type="project" value="InterPro"/>
</dbReference>
<evidence type="ECO:0000256" key="8">
    <source>
        <dbReference type="SAM" id="MobiDB-lite"/>
    </source>
</evidence>
<evidence type="ECO:0000259" key="9">
    <source>
        <dbReference type="PROSITE" id="PS51387"/>
    </source>
</evidence>
<dbReference type="KEGG" id="sur:STAUR_4142"/>
<dbReference type="PATRIC" id="fig|378806.16.peg.5651"/>
<dbReference type="InterPro" id="IPR021147">
    <property type="entry name" value="DUF697"/>
</dbReference>
<keyword evidence="12" id="KW-1185">Reference proteome</keyword>
<gene>
    <name evidence="10" type="ordered locus">STAUR_4142</name>
    <name evidence="11" type="ORF">STIAU_1966</name>
</gene>
<evidence type="ECO:0000256" key="5">
    <source>
        <dbReference type="ARBA" id="ARBA00022989"/>
    </source>
</evidence>
<dbReference type="Pfam" id="PF04030">
    <property type="entry name" value="ALO"/>
    <property type="match status" value="1"/>
</dbReference>
<dbReference type="PANTHER" id="PTHR43762">
    <property type="entry name" value="L-GULONOLACTONE OXIDASE"/>
    <property type="match status" value="1"/>
</dbReference>
<dbReference type="Gene3D" id="3.40.462.10">
    <property type="entry name" value="FAD-linked oxidases, C-terminal domain"/>
    <property type="match status" value="1"/>
</dbReference>
<dbReference type="EMBL" id="CP002271">
    <property type="protein sequence ID" value="ADO71924.1"/>
    <property type="molecule type" value="Genomic_DNA"/>
</dbReference>
<dbReference type="Proteomes" id="UP000001351">
    <property type="component" value="Chromosome"/>
</dbReference>
<dbReference type="PROSITE" id="PS51387">
    <property type="entry name" value="FAD_PCMH"/>
    <property type="match status" value="1"/>
</dbReference>
<dbReference type="InterPro" id="IPR036318">
    <property type="entry name" value="FAD-bd_PCMH-like_sf"/>
</dbReference>
<dbReference type="PROSITE" id="PS00862">
    <property type="entry name" value="OX2_COVAL_FAD"/>
    <property type="match status" value="1"/>
</dbReference>
<keyword evidence="4" id="KW-0285">Flavoprotein</keyword>
<dbReference type="AlphaFoldDB" id="Q091S0"/>
<dbReference type="InterPro" id="IPR016170">
    <property type="entry name" value="Cytok_DH_C_sf"/>
</dbReference>
<keyword evidence="7" id="KW-0472">Membrane</keyword>
<evidence type="ECO:0000256" key="3">
    <source>
        <dbReference type="ARBA" id="ARBA00022692"/>
    </source>
</evidence>
<dbReference type="Gene3D" id="3.30.43.10">
    <property type="entry name" value="Uridine Diphospho-n-acetylenolpyruvylglucosamine Reductase, domain 2"/>
    <property type="match status" value="1"/>
</dbReference>
<reference evidence="10 12" key="2">
    <citation type="journal article" date="2011" name="Mol. Biol. Evol.">
        <title>Comparative genomic analysis of fruiting body formation in Myxococcales.</title>
        <authorList>
            <person name="Huntley S."/>
            <person name="Hamann N."/>
            <person name="Wegener-Feldbrugge S."/>
            <person name="Treuner-Lange A."/>
            <person name="Kube M."/>
            <person name="Reinhardt R."/>
            <person name="Klages S."/>
            <person name="Muller R."/>
            <person name="Ronning C.M."/>
            <person name="Nierman W.C."/>
            <person name="Sogaard-Andersen L."/>
        </authorList>
    </citation>
    <scope>NUCLEOTIDE SEQUENCE [LARGE SCALE GENOMIC DNA]</scope>
    <source>
        <strain evidence="10 12">DW4/3-1</strain>
    </source>
</reference>
<reference evidence="11 13" key="1">
    <citation type="submission" date="2006-04" db="EMBL/GenBank/DDBJ databases">
        <authorList>
            <person name="Nierman W.C."/>
        </authorList>
    </citation>
    <scope>NUCLEOTIDE SEQUENCE [LARGE SCALE GENOMIC DNA]</scope>
    <source>
        <strain evidence="11 13">DW4/3-1</strain>
    </source>
</reference>
<sequence length="856" mass="92927">MTSSNSSGSTTWSNWADTIEFKPEYFFQPTTFDDLLSAVSHAAQGKLPIRAVGSGHSWSLGAVPGAQAYQPGEQVKGVLIDLGNMKPENCRADPYLKAFYFKDANDTIYVAAPPGTPQGWLADNAANGNDRQHEYSSEHPDAALSSMGPAPDITLGGFIANGCHGTGWVHPPVSDLVVAIEVLTIDATGRVVPRSFTVSAELAQVLTQNGIFKSTPEVSPDVMRALRVSLGALGVISRFVLQLEPLFHVGVLDEVADVEEIFPADGDPSALATLVTSSDYVEIFWFPYNKQLWIKRFQRLKDTPPRYVSKVVGFNTIVSILTELTDGLLGDLFELAPKVTPVTLQVFFESLKLLMQGRKLGALPFDEDFTPQDPVVPVHKAYLYQTRYFNNIVDLEYTVPIPSVGKGGHDFSQVMTAWTQAKAQIDAMQAAGEFPINLSVHFRFINNSNSLLSPANSGDSTTHTCYIEYISFSQQLSGYTRYSEAVAPKWAALGGLPNWAKIFQIVPNSYADSQQKLKALGSLQPFLHHRKALDPSGHFINNFLQQLLGLTPMQPRAAPRVAASKAGVKVKAPPVAVQRFQLAPADEGRVLRALPTADRWAKSARGCTLAHDPQQQTAVLVDEQRHGHFFSYELTEGAGLTYTLLTGSKMLSPREVFERVAEVLRESQIVTGITFAPGGRSRPLEVLHQKGWVATDMEETAMQSAREARAHEIVKKHSLWALGAGGIPVPGLDIAAFILVQLRMIRELAGHYGMTFNEQAAKGILSSLLGGASAAYLGRPVLFSLLKSVPIVGATAGVVSGAVSMTALSRALGNLFIQHFETGGTLLTFDAKALRSHFMNEFQKNSAPTSTQAPLA</sequence>
<evidence type="ECO:0000313" key="10">
    <source>
        <dbReference type="EMBL" id="ADO71924.1"/>
    </source>
</evidence>
<dbReference type="HOGENOM" id="CLU_333671_0_0_7"/>
<comment type="subcellular location">
    <subcellularLocation>
        <location evidence="1">Membrane</location>
        <topology evidence="1">Multi-pass membrane protein</topology>
    </subcellularLocation>
</comment>
<dbReference type="PANTHER" id="PTHR43762:SF1">
    <property type="entry name" value="D-ARABINONO-1,4-LACTONE OXIDASE"/>
    <property type="match status" value="1"/>
</dbReference>
<keyword evidence="5" id="KW-1133">Transmembrane helix</keyword>
<dbReference type="InterPro" id="IPR006093">
    <property type="entry name" value="Oxy_OxRdtase_FAD_BS"/>
</dbReference>
<proteinExistence type="inferred from homology"/>
<comment type="similarity">
    <text evidence="2">Belongs to the oxygen-dependent FAD-linked oxidoreductase family.</text>
</comment>
<dbReference type="Proteomes" id="UP000032702">
    <property type="component" value="Unassembled WGS sequence"/>
</dbReference>
<dbReference type="OrthoDB" id="980719at2"/>
<dbReference type="eggNOG" id="COG3597">
    <property type="taxonomic scope" value="Bacteria"/>
</dbReference>
<evidence type="ECO:0000256" key="6">
    <source>
        <dbReference type="ARBA" id="ARBA00023002"/>
    </source>
</evidence>
<name>Q091S0_STIAD</name>
<dbReference type="eggNOG" id="COG0277">
    <property type="taxonomic scope" value="Bacteria"/>
</dbReference>
<accession>Q091S0</accession>
<evidence type="ECO:0000256" key="2">
    <source>
        <dbReference type="ARBA" id="ARBA00005466"/>
    </source>
</evidence>
<organism evidence="11 13">
    <name type="scientific">Stigmatella aurantiaca (strain DW4/3-1)</name>
    <dbReference type="NCBI Taxonomy" id="378806"/>
    <lineage>
        <taxon>Bacteria</taxon>
        <taxon>Pseudomonadati</taxon>
        <taxon>Myxococcota</taxon>
        <taxon>Myxococcia</taxon>
        <taxon>Myxococcales</taxon>
        <taxon>Cystobacterineae</taxon>
        <taxon>Archangiaceae</taxon>
        <taxon>Stigmatella</taxon>
    </lineage>
</organism>
<evidence type="ECO:0000256" key="4">
    <source>
        <dbReference type="ARBA" id="ARBA00022827"/>
    </source>
</evidence>
<protein>
    <submittedName>
        <fullName evidence="10">Aminoacyl-tRNA synthetase (Class I), domain protein</fullName>
    </submittedName>
    <submittedName>
        <fullName evidence="11">FAD binding domain protein</fullName>
    </submittedName>
</protein>
<dbReference type="EMBL" id="AAMD01000054">
    <property type="protein sequence ID" value="EAU66485.1"/>
    <property type="molecule type" value="Genomic_DNA"/>
</dbReference>
<dbReference type="GO" id="GO:0003885">
    <property type="term" value="F:D-arabinono-1,4-lactone oxidase activity"/>
    <property type="evidence" value="ECO:0007669"/>
    <property type="project" value="InterPro"/>
</dbReference>
<evidence type="ECO:0000313" key="11">
    <source>
        <dbReference type="EMBL" id="EAU66485.1"/>
    </source>
</evidence>
<dbReference type="STRING" id="378806.STAUR_4142"/>
<dbReference type="InterPro" id="IPR016166">
    <property type="entry name" value="FAD-bd_PCMH"/>
</dbReference>
<dbReference type="RefSeq" id="WP_002613952.1">
    <property type="nucleotide sequence ID" value="NC_014623.1"/>
</dbReference>
<keyword evidence="6" id="KW-0560">Oxidoreductase</keyword>
<dbReference type="InterPro" id="IPR010031">
    <property type="entry name" value="FAD_lactone_oxidase-like"/>
</dbReference>